<dbReference type="Proteomes" id="UP001324993">
    <property type="component" value="Chromosome"/>
</dbReference>
<keyword evidence="2 5" id="KW-0378">Hydrolase</keyword>
<dbReference type="PANTHER" id="PTHR42693">
    <property type="entry name" value="ARYLSULFATASE FAMILY MEMBER"/>
    <property type="match status" value="1"/>
</dbReference>
<dbReference type="PANTHER" id="PTHR42693:SF53">
    <property type="entry name" value="ENDO-4-O-SULFATASE"/>
    <property type="match status" value="1"/>
</dbReference>
<protein>
    <submittedName>
        <fullName evidence="5">Arylsulfatase</fullName>
        <ecNumber evidence="5">3.1.6.-</ecNumber>
    </submittedName>
</protein>
<evidence type="ECO:0000313" key="5">
    <source>
        <dbReference type="EMBL" id="WPJ96423.1"/>
    </source>
</evidence>
<dbReference type="EMBL" id="CP138858">
    <property type="protein sequence ID" value="WPJ96423.1"/>
    <property type="molecule type" value="Genomic_DNA"/>
</dbReference>
<keyword evidence="6" id="KW-1185">Reference proteome</keyword>
<accession>A0ABZ0RLV3</accession>
<dbReference type="GO" id="GO:0016787">
    <property type="term" value="F:hydrolase activity"/>
    <property type="evidence" value="ECO:0007669"/>
    <property type="project" value="UniProtKB-KW"/>
</dbReference>
<comment type="similarity">
    <text evidence="1">Belongs to the sulfatase family.</text>
</comment>
<gene>
    <name evidence="5" type="ORF">SH580_01740</name>
</gene>
<evidence type="ECO:0000256" key="1">
    <source>
        <dbReference type="ARBA" id="ARBA00008779"/>
    </source>
</evidence>
<evidence type="ECO:0000259" key="4">
    <source>
        <dbReference type="Pfam" id="PF00884"/>
    </source>
</evidence>
<feature type="chain" id="PRO_5045427455" evidence="3">
    <location>
        <begin position="26"/>
        <end position="520"/>
    </location>
</feature>
<feature type="signal peptide" evidence="3">
    <location>
        <begin position="1"/>
        <end position="25"/>
    </location>
</feature>
<feature type="domain" description="Sulfatase N-terminal" evidence="4">
    <location>
        <begin position="29"/>
        <end position="416"/>
    </location>
</feature>
<dbReference type="InterPro" id="IPR017850">
    <property type="entry name" value="Alkaline_phosphatase_core_sf"/>
</dbReference>
<reference evidence="5 6" key="1">
    <citation type="submission" date="2023-11" db="EMBL/GenBank/DDBJ databases">
        <title>Coraliomargarita sp. nov., isolated from marine algae.</title>
        <authorList>
            <person name="Lee J.K."/>
            <person name="Baek J.H."/>
            <person name="Kim J.M."/>
            <person name="Choi D.G."/>
            <person name="Jeon C.O."/>
        </authorList>
    </citation>
    <scope>NUCLEOTIDE SEQUENCE [LARGE SCALE GENOMIC DNA]</scope>
    <source>
        <strain evidence="5 6">J2-16</strain>
    </source>
</reference>
<evidence type="ECO:0000313" key="6">
    <source>
        <dbReference type="Proteomes" id="UP001324993"/>
    </source>
</evidence>
<dbReference type="InterPro" id="IPR000917">
    <property type="entry name" value="Sulfatase_N"/>
</dbReference>
<keyword evidence="3" id="KW-0732">Signal</keyword>
<dbReference type="SUPFAM" id="SSF53649">
    <property type="entry name" value="Alkaline phosphatase-like"/>
    <property type="match status" value="1"/>
</dbReference>
<dbReference type="CDD" id="cd16025">
    <property type="entry name" value="PAS_like"/>
    <property type="match status" value="1"/>
</dbReference>
<sequence length="520" mass="57666">MKYIIQTCAATLVALLSFVTVNASADTRPNIVFILVDDMGWSDIGCYGSEIQTPNLDRLAAQGIRFTQMHNTAKCFPSRACLLTGVYAQQSGTSQKPGNYTNSVTLGEVLREAGYRTYASGKHHSNESLYDRGFDRYYGLLDGANNQFNPGLKRPGESAPAQKKPGARVYNFDERQIRPYTPEEADFYTTDYYTKWAMEFLEEDKESEKPFFLYLSYTAPHDNLQAWPEDIAKYEAVYKDGYAPIRAARGQKMKALGLIPEDTKISEPTYRDWDSLSDEEQAKEAKRMAIYAAMIDRVDQNIGQLLAQLEALGELENTLILFASDNGASAESPEAGLSKKFKGEMGSVGYWASQGSDWANVSNTPFRKAKSDSYQGGICTSFIVNWPLGITSAGSITAYPSHFIDIMATLVDLTGADYPTEYRGEAVTPMQGLSLLPVFESPETSVARDQALYWQWAKGKAVRLGDWKLVASGNNWELFNLADDITETTDLTRAYPEKAQAMKAMFSAWYASTPAGAGPK</sequence>
<dbReference type="Pfam" id="PF00884">
    <property type="entry name" value="Sulfatase"/>
    <property type="match status" value="1"/>
</dbReference>
<dbReference type="EC" id="3.1.6.-" evidence="5"/>
<proteinExistence type="inferred from homology"/>
<dbReference type="Gene3D" id="3.30.1120.10">
    <property type="match status" value="1"/>
</dbReference>
<dbReference type="RefSeq" id="WP_319833282.1">
    <property type="nucleotide sequence ID" value="NZ_CP138858.1"/>
</dbReference>
<evidence type="ECO:0000256" key="2">
    <source>
        <dbReference type="ARBA" id="ARBA00022801"/>
    </source>
</evidence>
<dbReference type="Gene3D" id="3.40.720.10">
    <property type="entry name" value="Alkaline Phosphatase, subunit A"/>
    <property type="match status" value="1"/>
</dbReference>
<organism evidence="5 6">
    <name type="scientific">Coraliomargarita algicola</name>
    <dbReference type="NCBI Taxonomy" id="3092156"/>
    <lineage>
        <taxon>Bacteria</taxon>
        <taxon>Pseudomonadati</taxon>
        <taxon>Verrucomicrobiota</taxon>
        <taxon>Opitutia</taxon>
        <taxon>Puniceicoccales</taxon>
        <taxon>Coraliomargaritaceae</taxon>
        <taxon>Coraliomargarita</taxon>
    </lineage>
</organism>
<name>A0ABZ0RLV3_9BACT</name>
<evidence type="ECO:0000256" key="3">
    <source>
        <dbReference type="SAM" id="SignalP"/>
    </source>
</evidence>
<dbReference type="InterPro" id="IPR050738">
    <property type="entry name" value="Sulfatase"/>
</dbReference>